<evidence type="ECO:0000313" key="12">
    <source>
        <dbReference type="EMBL" id="SET53233.1"/>
    </source>
</evidence>
<evidence type="ECO:0000256" key="3">
    <source>
        <dbReference type="ARBA" id="ARBA00012438"/>
    </source>
</evidence>
<organism evidence="12 13">
    <name type="scientific">Thorsellia anophelis DSM 18579</name>
    <dbReference type="NCBI Taxonomy" id="1123402"/>
    <lineage>
        <taxon>Bacteria</taxon>
        <taxon>Pseudomonadati</taxon>
        <taxon>Pseudomonadota</taxon>
        <taxon>Gammaproteobacteria</taxon>
        <taxon>Enterobacterales</taxon>
        <taxon>Thorselliaceae</taxon>
        <taxon>Thorsellia</taxon>
    </lineage>
</organism>
<dbReference type="Proteomes" id="UP000242642">
    <property type="component" value="Unassembled WGS sequence"/>
</dbReference>
<gene>
    <name evidence="12" type="ORF">SAMN02583745_02647</name>
</gene>
<evidence type="ECO:0000256" key="1">
    <source>
        <dbReference type="ARBA" id="ARBA00000085"/>
    </source>
</evidence>
<dbReference type="GO" id="GO:0005886">
    <property type="term" value="C:plasma membrane"/>
    <property type="evidence" value="ECO:0007669"/>
    <property type="project" value="TreeGrafter"/>
</dbReference>
<dbReference type="InterPro" id="IPR003661">
    <property type="entry name" value="HisK_dim/P_dom"/>
</dbReference>
<dbReference type="SUPFAM" id="SSF55874">
    <property type="entry name" value="ATPase domain of HSP90 chaperone/DNA topoisomerase II/histidine kinase"/>
    <property type="match status" value="1"/>
</dbReference>
<dbReference type="OrthoDB" id="9809766at2"/>
<evidence type="ECO:0000313" key="13">
    <source>
        <dbReference type="Proteomes" id="UP000242642"/>
    </source>
</evidence>
<dbReference type="InterPro" id="IPR005467">
    <property type="entry name" value="His_kinase_dom"/>
</dbReference>
<feature type="transmembrane region" description="Helical" evidence="10">
    <location>
        <begin position="59"/>
        <end position="82"/>
    </location>
</feature>
<keyword evidence="13" id="KW-1185">Reference proteome</keyword>
<dbReference type="CDD" id="cd00082">
    <property type="entry name" value="HisKA"/>
    <property type="match status" value="1"/>
</dbReference>
<dbReference type="InterPro" id="IPR036097">
    <property type="entry name" value="HisK_dim/P_sf"/>
</dbReference>
<keyword evidence="7 12" id="KW-0418">Kinase</keyword>
<dbReference type="PROSITE" id="PS50109">
    <property type="entry name" value="HIS_KIN"/>
    <property type="match status" value="1"/>
</dbReference>
<dbReference type="PANTHER" id="PTHR45436:SF7">
    <property type="entry name" value="SENSOR PROTEIN BASS"/>
    <property type="match status" value="1"/>
</dbReference>
<evidence type="ECO:0000256" key="2">
    <source>
        <dbReference type="ARBA" id="ARBA00004370"/>
    </source>
</evidence>
<dbReference type="EMBL" id="FOHV01000036">
    <property type="protein sequence ID" value="SET53233.1"/>
    <property type="molecule type" value="Genomic_DNA"/>
</dbReference>
<dbReference type="GO" id="GO:0000155">
    <property type="term" value="F:phosphorelay sensor kinase activity"/>
    <property type="evidence" value="ECO:0007669"/>
    <property type="project" value="InterPro"/>
</dbReference>
<evidence type="ECO:0000256" key="5">
    <source>
        <dbReference type="ARBA" id="ARBA00022679"/>
    </source>
</evidence>
<dbReference type="PANTHER" id="PTHR45436">
    <property type="entry name" value="SENSOR HISTIDINE KINASE YKOH"/>
    <property type="match status" value="1"/>
</dbReference>
<dbReference type="Gene3D" id="3.30.565.10">
    <property type="entry name" value="Histidine kinase-like ATPase, C-terminal domain"/>
    <property type="match status" value="1"/>
</dbReference>
<evidence type="ECO:0000259" key="11">
    <source>
        <dbReference type="PROSITE" id="PS50109"/>
    </source>
</evidence>
<evidence type="ECO:0000256" key="4">
    <source>
        <dbReference type="ARBA" id="ARBA00022553"/>
    </source>
</evidence>
<keyword evidence="6 10" id="KW-0812">Transmembrane</keyword>
<comment type="subcellular location">
    <subcellularLocation>
        <location evidence="2">Membrane</location>
    </subcellularLocation>
</comment>
<dbReference type="InterPro" id="IPR003594">
    <property type="entry name" value="HATPase_dom"/>
</dbReference>
<dbReference type="InterPro" id="IPR050428">
    <property type="entry name" value="TCS_sensor_his_kinase"/>
</dbReference>
<dbReference type="Pfam" id="PF02518">
    <property type="entry name" value="HATPase_c"/>
    <property type="match status" value="1"/>
</dbReference>
<accession>A0A1I0F7J3</accession>
<evidence type="ECO:0000256" key="6">
    <source>
        <dbReference type="ARBA" id="ARBA00022692"/>
    </source>
</evidence>
<dbReference type="PRINTS" id="PR00344">
    <property type="entry name" value="BCTRLSENSOR"/>
</dbReference>
<dbReference type="SMART" id="SM00388">
    <property type="entry name" value="HisKA"/>
    <property type="match status" value="1"/>
</dbReference>
<dbReference type="STRING" id="1123402.SAMN02583745_02647"/>
<dbReference type="AlphaFoldDB" id="A0A1I0F7J3"/>
<evidence type="ECO:0000256" key="7">
    <source>
        <dbReference type="ARBA" id="ARBA00022777"/>
    </source>
</evidence>
<keyword evidence="5" id="KW-0808">Transferase</keyword>
<dbReference type="InterPro" id="IPR004358">
    <property type="entry name" value="Sig_transdc_His_kin-like_C"/>
</dbReference>
<evidence type="ECO:0000256" key="8">
    <source>
        <dbReference type="ARBA" id="ARBA00022989"/>
    </source>
</evidence>
<sequence>MNSVRTKLLCGIVAVIFISQMISAITIWHESIEHIEIMLNSDLTDKDRKQKVNHEIREIVVSIFLITGFSLLVSIIIVYSLIMQLTSPLDKLVRHLKNNDFRLFKPIEIDTPPGEITMVKETINHLFLQIKSRFEQERRFTSDVAHELRTPLAGLRIHLELMARTDLNALKLIDRIDEMMKSIELLFQLSRTEEKILTGRLATIDLIESLIEPLREEFDESFENTLFWEYPKQCNVEADAGLLQIALRNLLNNVKKHAYFSNHNLVRVSSYKECIRLEVIDSGAGVDNDKIKYLSLSFESIDTYNNKGWGIGLNLVKRIVKAHIGRFDILNRTDGHTGLHIIIDIPKKAQSNLESHG</sequence>
<dbReference type="SUPFAM" id="SSF47384">
    <property type="entry name" value="Homodimeric domain of signal transducing histidine kinase"/>
    <property type="match status" value="1"/>
</dbReference>
<dbReference type="Pfam" id="PF00512">
    <property type="entry name" value="HisKA"/>
    <property type="match status" value="1"/>
</dbReference>
<keyword evidence="8 10" id="KW-1133">Transmembrane helix</keyword>
<feature type="domain" description="Histidine kinase" evidence="11">
    <location>
        <begin position="143"/>
        <end position="349"/>
    </location>
</feature>
<dbReference type="EC" id="2.7.13.3" evidence="3"/>
<name>A0A1I0F7J3_9GAMM</name>
<comment type="catalytic activity">
    <reaction evidence="1">
        <text>ATP + protein L-histidine = ADP + protein N-phospho-L-histidine.</text>
        <dbReference type="EC" id="2.7.13.3"/>
    </reaction>
</comment>
<evidence type="ECO:0000256" key="9">
    <source>
        <dbReference type="ARBA" id="ARBA00023136"/>
    </source>
</evidence>
<proteinExistence type="predicted"/>
<dbReference type="RefSeq" id="WP_093322051.1">
    <property type="nucleotide sequence ID" value="NZ_FOHV01000036.1"/>
</dbReference>
<keyword evidence="4" id="KW-0597">Phosphoprotein</keyword>
<dbReference type="InterPro" id="IPR036890">
    <property type="entry name" value="HATPase_C_sf"/>
</dbReference>
<reference evidence="13" key="1">
    <citation type="submission" date="2016-10" db="EMBL/GenBank/DDBJ databases">
        <authorList>
            <person name="Varghese N."/>
            <person name="Submissions S."/>
        </authorList>
    </citation>
    <scope>NUCLEOTIDE SEQUENCE [LARGE SCALE GENOMIC DNA]</scope>
    <source>
        <strain evidence="13">DSM 18579</strain>
    </source>
</reference>
<dbReference type="Gene3D" id="1.10.287.130">
    <property type="match status" value="1"/>
</dbReference>
<evidence type="ECO:0000256" key="10">
    <source>
        <dbReference type="SAM" id="Phobius"/>
    </source>
</evidence>
<dbReference type="SMART" id="SM00387">
    <property type="entry name" value="HATPase_c"/>
    <property type="match status" value="1"/>
</dbReference>
<keyword evidence="9 10" id="KW-0472">Membrane</keyword>
<protein>
    <recommendedName>
        <fullName evidence="3">histidine kinase</fullName>
        <ecNumber evidence="3">2.7.13.3</ecNumber>
    </recommendedName>
</protein>